<dbReference type="KEGG" id="smur:BWP33_07430"/>
<reference evidence="3 4" key="1">
    <citation type="submission" date="2010-03" db="EMBL/GenBank/DDBJ databases">
        <authorList>
            <consortium name="The Broad Institute Genome Sequencing Platform"/>
            <person name="Ward D."/>
            <person name="Earl A."/>
            <person name="Feldgarden M."/>
            <person name="Gevers D."/>
            <person name="Young S."/>
            <person name="Zeng Q."/>
            <person name="Koehrsen M."/>
            <person name="Alvarado L."/>
            <person name="Berlin A.M."/>
            <person name="Borenstein D."/>
            <person name="Chapman S.B."/>
            <person name="Chen Z."/>
            <person name="Engels R."/>
            <person name="Freedman E."/>
            <person name="Gellesch M."/>
            <person name="Goldberg J."/>
            <person name="Griggs A."/>
            <person name="Gujja S."/>
            <person name="Heilman E.R."/>
            <person name="Heiman D.I."/>
            <person name="Hepburn T.A."/>
            <person name="Howarth C."/>
            <person name="Jen D."/>
            <person name="Larson L."/>
            <person name="Mehta T."/>
            <person name="Park D."/>
            <person name="Pearson M."/>
            <person name="Richards J."/>
            <person name="Roberts A."/>
            <person name="Saif S."/>
            <person name="Shea T.D."/>
            <person name="Shenoy N."/>
            <person name="Sisk P."/>
            <person name="Stolte C."/>
            <person name="Sykes S.N."/>
            <person name="Walk T."/>
            <person name="White J."/>
            <person name="Yandava C."/>
            <person name="Izard J."/>
            <person name="Baranova O.V."/>
            <person name="Blanton J.M."/>
            <person name="Tanner A.C."/>
            <person name="Dewhirst F."/>
            <person name="Haas B."/>
            <person name="Nusbaum C."/>
            <person name="Birren B."/>
        </authorList>
    </citation>
    <scope>NUCLEOTIDE SEQUENCE [LARGE SCALE GENOMIC DNA]</scope>
    <source>
        <strain evidence="3 4">ATCC 29453</strain>
    </source>
</reference>
<dbReference type="InterPro" id="IPR014054">
    <property type="entry name" value="Phage_regulatory_Rha"/>
</dbReference>
<dbReference type="InterPro" id="IPR018877">
    <property type="entry name" value="Phage_P22_Orf201_C"/>
</dbReference>
<evidence type="ECO:0000313" key="3">
    <source>
        <dbReference type="EMBL" id="EJZ50202.1"/>
    </source>
</evidence>
<keyword evidence="4" id="KW-1185">Reference proteome</keyword>
<comment type="caution">
    <text evidence="3">The sequence shown here is derived from an EMBL/GenBank/DDBJ whole genome shotgun (WGS) entry which is preliminary data.</text>
</comment>
<reference evidence="3 4" key="2">
    <citation type="submission" date="2011-10" db="EMBL/GenBank/DDBJ databases">
        <title>The Genome Sequence of Simonsiella muelleri ATCC 29453.</title>
        <authorList>
            <consortium name="The Broad Institute Genome Sequencing Platform"/>
            <consortium name="The Broad Institute Genome Sequencing Center for Infectious Disease"/>
            <person name="Earl A."/>
            <person name="Ward D."/>
            <person name="Feldgarden M."/>
            <person name="Gevers D."/>
            <person name="Izard J."/>
            <person name="Baranova O.V."/>
            <person name="Blanton J.M."/>
            <person name="Tanner A.C."/>
            <person name="Dewhirst F."/>
            <person name="Young S.K."/>
            <person name="Zeng Q."/>
            <person name="Gargeya S."/>
            <person name="Fitzgerald M."/>
            <person name="Haas B."/>
            <person name="Abouelleil A."/>
            <person name="Alvarado L."/>
            <person name="Arachchi H.M."/>
            <person name="Berlin A."/>
            <person name="Brown A."/>
            <person name="Chapman S.B."/>
            <person name="Chen Z."/>
            <person name="Dunbar C."/>
            <person name="Freedman E."/>
            <person name="Gearin G."/>
            <person name="Goldberg J."/>
            <person name="Griggs A."/>
            <person name="Gujja S."/>
            <person name="Heiman D."/>
            <person name="Howarth C."/>
            <person name="Larson L."/>
            <person name="Lui A."/>
            <person name="MacDonald P.J.P."/>
            <person name="Montmayeur A."/>
            <person name="Murphy C."/>
            <person name="Neiman D."/>
            <person name="Pearson M."/>
            <person name="Priest M."/>
            <person name="Roberts A."/>
            <person name="Saif S."/>
            <person name="Shea T."/>
            <person name="Shenoy N."/>
            <person name="Sisk P."/>
            <person name="Stolte C."/>
            <person name="Sykes S."/>
            <person name="Wortman J."/>
            <person name="Nusbaum C."/>
            <person name="Birren B."/>
        </authorList>
    </citation>
    <scope>NUCLEOTIDE SEQUENCE [LARGE SCALE GENOMIC DNA]</scope>
    <source>
        <strain evidence="3 4">ATCC 29453</strain>
    </source>
</reference>
<dbReference type="Pfam" id="PF09669">
    <property type="entry name" value="Phage_pRha"/>
    <property type="match status" value="1"/>
</dbReference>
<protein>
    <submittedName>
        <fullName evidence="3">Rha family phage regulatory protein</fullName>
    </submittedName>
</protein>
<accession>U6Q1H5</accession>
<dbReference type="Proteomes" id="UP000017813">
    <property type="component" value="Unassembled WGS sequence"/>
</dbReference>
<organism evidence="3 4">
    <name type="scientific">Simonsiella muelleri ATCC 29453</name>
    <dbReference type="NCBI Taxonomy" id="641147"/>
    <lineage>
        <taxon>Bacteria</taxon>
        <taxon>Pseudomonadati</taxon>
        <taxon>Pseudomonadota</taxon>
        <taxon>Betaproteobacteria</taxon>
        <taxon>Neisseriales</taxon>
        <taxon>Neisseriaceae</taxon>
        <taxon>Simonsiella</taxon>
    </lineage>
</organism>
<dbReference type="NCBIfam" id="TIGR02681">
    <property type="entry name" value="phage_pRha"/>
    <property type="match status" value="1"/>
</dbReference>
<dbReference type="eggNOG" id="COG3646">
    <property type="taxonomic scope" value="Bacteria"/>
</dbReference>
<evidence type="ECO:0000313" key="4">
    <source>
        <dbReference type="Proteomes" id="UP000017813"/>
    </source>
</evidence>
<dbReference type="EMBL" id="ADCY02000035">
    <property type="protein sequence ID" value="EJZ50202.1"/>
    <property type="molecule type" value="Genomic_DNA"/>
</dbReference>
<proteinExistence type="predicted"/>
<dbReference type="STRING" id="641147.HMPREF9021_01784"/>
<feature type="domain" description="Bacteriophage P22 Orf201 C-terminal" evidence="1">
    <location>
        <begin position="109"/>
        <end position="157"/>
    </location>
</feature>
<evidence type="ECO:0000259" key="1">
    <source>
        <dbReference type="Pfam" id="PF10549"/>
    </source>
</evidence>
<dbReference type="EMBL" id="ADCY02000071">
    <property type="protein sequence ID" value="EFG30497.2"/>
    <property type="molecule type" value="Genomic_DNA"/>
</dbReference>
<sequence length="159" mass="18427">MNFLELVQRNGNEVQTDSRLIAKAFDKRHDNVIYAIENLDCSPEFAALNFKESYEISELANGRPVKYYHVTEKGAMLLIMGFSGSKAMNVKEAFIEAFATMREQLSLYRELCELHALRDAKFTEASECGRGLAHWAREKSRLNMMIKQREQKIQPRLFE</sequence>
<evidence type="ECO:0000313" key="2">
    <source>
        <dbReference type="EMBL" id="EFG30497.2"/>
    </source>
</evidence>
<name>U6Q1H5_9NEIS</name>
<dbReference type="AlphaFoldDB" id="U6Q1H5"/>
<gene>
    <name evidence="2" type="ORF">HMPREF9021_01784</name>
    <name evidence="3" type="ORF">HMPREF9021_02559</name>
</gene>
<dbReference type="HOGENOM" id="CLU_046670_13_0_4"/>
<dbReference type="Pfam" id="PF10549">
    <property type="entry name" value="ORF11CD3"/>
    <property type="match status" value="1"/>
</dbReference>
<dbReference type="KEGG" id="smur:BWP33_08385"/>